<dbReference type="Proteomes" id="UP001500467">
    <property type="component" value="Unassembled WGS sequence"/>
</dbReference>
<reference evidence="6 7" key="1">
    <citation type="journal article" date="2019" name="Int. J. Syst. Evol. Microbiol.">
        <title>The Global Catalogue of Microorganisms (GCM) 10K type strain sequencing project: providing services to taxonomists for standard genome sequencing and annotation.</title>
        <authorList>
            <consortium name="The Broad Institute Genomics Platform"/>
            <consortium name="The Broad Institute Genome Sequencing Center for Infectious Disease"/>
            <person name="Wu L."/>
            <person name="Ma J."/>
        </authorList>
    </citation>
    <scope>NUCLEOTIDE SEQUENCE [LARGE SCALE GENOMIC DNA]</scope>
    <source>
        <strain evidence="6 7">JCM 13022</strain>
    </source>
</reference>
<comment type="similarity">
    <text evidence="1">Belongs to the short-chain dehydrogenases/reductases (SDR) family.</text>
</comment>
<dbReference type="Pfam" id="PF13561">
    <property type="entry name" value="adh_short_C2"/>
    <property type="match status" value="1"/>
</dbReference>
<accession>A0ABN1V5I7</accession>
<sequence length="296" mass="30159">MTNHAASNSPAPNHAASNGPAAGAEEANAASASGETMNPAALFDVSGKTVVVTGGSRGIGLMIARGFVRSGATVVISSRKADACRQVAEELSAFGTCVAHPADLSTQDGIADLAERVRRLSPRIDVLVNNAGATWGAPLDEFPESAFDKVFDVNVKAVFALTQHLLPELRAASRDGDPARVINIGSVDGITVSASDNFSYGASKAAVHMLTRKLAAATAAEGITVNAIAPGPFPSKMMAYALDDPELRAEVLDRIPLGRPGSPEDAAGTAIFLASRAGAYLTGAVIPVDGGLTGAR</sequence>
<dbReference type="PRINTS" id="PR00080">
    <property type="entry name" value="SDRFAMILY"/>
</dbReference>
<dbReference type="InterPro" id="IPR036291">
    <property type="entry name" value="NAD(P)-bd_dom_sf"/>
</dbReference>
<comment type="caution">
    <text evidence="6">The sequence shown here is derived from an EMBL/GenBank/DDBJ whole genome shotgun (WGS) entry which is preliminary data.</text>
</comment>
<evidence type="ECO:0000313" key="6">
    <source>
        <dbReference type="EMBL" id="GAA1195185.1"/>
    </source>
</evidence>
<evidence type="ECO:0000256" key="3">
    <source>
        <dbReference type="ARBA" id="ARBA00023002"/>
    </source>
</evidence>
<organism evidence="6 7">
    <name type="scientific">Prauserella alba</name>
    <dbReference type="NCBI Taxonomy" id="176898"/>
    <lineage>
        <taxon>Bacteria</taxon>
        <taxon>Bacillati</taxon>
        <taxon>Actinomycetota</taxon>
        <taxon>Actinomycetes</taxon>
        <taxon>Pseudonocardiales</taxon>
        <taxon>Pseudonocardiaceae</taxon>
        <taxon>Prauserella</taxon>
    </lineage>
</organism>
<dbReference type="Gene3D" id="3.40.50.720">
    <property type="entry name" value="NAD(P)-binding Rossmann-like Domain"/>
    <property type="match status" value="1"/>
</dbReference>
<dbReference type="InterPro" id="IPR052178">
    <property type="entry name" value="Sec_Metab_Biosynth_SDR"/>
</dbReference>
<evidence type="ECO:0000256" key="4">
    <source>
        <dbReference type="SAM" id="MobiDB-lite"/>
    </source>
</evidence>
<dbReference type="InterPro" id="IPR057326">
    <property type="entry name" value="KR_dom"/>
</dbReference>
<dbReference type="PANTHER" id="PTHR43618:SF8">
    <property type="entry name" value="7ALPHA-HYDROXYSTEROID DEHYDROGENASE"/>
    <property type="match status" value="1"/>
</dbReference>
<evidence type="ECO:0000256" key="2">
    <source>
        <dbReference type="ARBA" id="ARBA00022857"/>
    </source>
</evidence>
<feature type="region of interest" description="Disordered" evidence="4">
    <location>
        <begin position="1"/>
        <end position="33"/>
    </location>
</feature>
<dbReference type="PRINTS" id="PR00081">
    <property type="entry name" value="GDHRDH"/>
</dbReference>
<dbReference type="PROSITE" id="PS00061">
    <property type="entry name" value="ADH_SHORT"/>
    <property type="match status" value="1"/>
</dbReference>
<name>A0ABN1V5I7_9PSEU</name>
<dbReference type="SUPFAM" id="SSF51735">
    <property type="entry name" value="NAD(P)-binding Rossmann-fold domains"/>
    <property type="match status" value="1"/>
</dbReference>
<evidence type="ECO:0000256" key="1">
    <source>
        <dbReference type="ARBA" id="ARBA00006484"/>
    </source>
</evidence>
<proteinExistence type="inferred from homology"/>
<evidence type="ECO:0000313" key="7">
    <source>
        <dbReference type="Proteomes" id="UP001500467"/>
    </source>
</evidence>
<keyword evidence="7" id="KW-1185">Reference proteome</keyword>
<dbReference type="PANTHER" id="PTHR43618">
    <property type="entry name" value="7-ALPHA-HYDROXYSTEROID DEHYDROGENASE"/>
    <property type="match status" value="1"/>
</dbReference>
<dbReference type="EMBL" id="BAAALM010000004">
    <property type="protein sequence ID" value="GAA1195185.1"/>
    <property type="molecule type" value="Genomic_DNA"/>
</dbReference>
<dbReference type="SMART" id="SM00822">
    <property type="entry name" value="PKS_KR"/>
    <property type="match status" value="1"/>
</dbReference>
<gene>
    <name evidence="6" type="ORF">GCM10009675_07580</name>
</gene>
<feature type="domain" description="Ketoreductase" evidence="5">
    <location>
        <begin position="48"/>
        <end position="231"/>
    </location>
</feature>
<keyword evidence="3" id="KW-0560">Oxidoreductase</keyword>
<keyword evidence="2" id="KW-0521">NADP</keyword>
<dbReference type="InterPro" id="IPR020904">
    <property type="entry name" value="Sc_DH/Rdtase_CS"/>
</dbReference>
<protein>
    <submittedName>
        <fullName evidence="6">SDR family oxidoreductase</fullName>
    </submittedName>
</protein>
<evidence type="ECO:0000259" key="5">
    <source>
        <dbReference type="SMART" id="SM00822"/>
    </source>
</evidence>
<dbReference type="InterPro" id="IPR002347">
    <property type="entry name" value="SDR_fam"/>
</dbReference>